<organism evidence="2 3">
    <name type="scientific">Xenorhabdus bovienii</name>
    <name type="common">Xenorhabdus nematophila subsp. bovienii</name>
    <dbReference type="NCBI Taxonomy" id="40576"/>
    <lineage>
        <taxon>Bacteria</taxon>
        <taxon>Pseudomonadati</taxon>
        <taxon>Pseudomonadota</taxon>
        <taxon>Gammaproteobacteria</taxon>
        <taxon>Enterobacterales</taxon>
        <taxon>Morganellaceae</taxon>
        <taxon>Xenorhabdus</taxon>
    </lineage>
</organism>
<keyword evidence="1" id="KW-1133">Transmembrane helix</keyword>
<evidence type="ECO:0000313" key="3">
    <source>
        <dbReference type="Proteomes" id="UP001222434"/>
    </source>
</evidence>
<dbReference type="RefSeq" id="WP_274713534.1">
    <property type="nucleotide sequence ID" value="NZ_JAILSO010000097.1"/>
</dbReference>
<dbReference type="Proteomes" id="UP001222434">
    <property type="component" value="Unassembled WGS sequence"/>
</dbReference>
<comment type="caution">
    <text evidence="2">The sequence shown here is derived from an EMBL/GenBank/DDBJ whole genome shotgun (WGS) entry which is preliminary data.</text>
</comment>
<sequence length="142" mass="16741">MNKVSFKNKSVMYFSLLTCAYPAYLIARESKKTELFIILISIFFYSLGYLLNMDILTLISQVILIFVIVFMYVFCFLFFINPIKNSNIKLIGIRSVSNKYFYLSLESEDKTDLLKLKKSTPLNMLWFFKYTDALVLYAKSKY</sequence>
<feature type="transmembrane region" description="Helical" evidence="1">
    <location>
        <begin position="12"/>
        <end position="27"/>
    </location>
</feature>
<accession>A0AAJ1JCH7</accession>
<protein>
    <submittedName>
        <fullName evidence="2">Uncharacterized protein</fullName>
    </submittedName>
</protein>
<dbReference type="AlphaFoldDB" id="A0AAJ1JCH7"/>
<name>A0AAJ1JCH7_XENBV</name>
<reference evidence="2" key="1">
    <citation type="submission" date="2021-08" db="EMBL/GenBank/DDBJ databases">
        <authorList>
            <person name="Papudeshi B."/>
            <person name="Bashey-Visser F."/>
        </authorList>
    </citation>
    <scope>NUCLEOTIDE SEQUENCE</scope>
    <source>
        <strain evidence="2">MC_266_E_2016</strain>
    </source>
</reference>
<keyword evidence="1" id="KW-0472">Membrane</keyword>
<dbReference type="EMBL" id="JAILSO010000097">
    <property type="protein sequence ID" value="MDE1480091.1"/>
    <property type="molecule type" value="Genomic_DNA"/>
</dbReference>
<keyword evidence="1" id="KW-0812">Transmembrane</keyword>
<proteinExistence type="predicted"/>
<gene>
    <name evidence="2" type="ORF">KKJ01_18160</name>
</gene>
<feature type="transmembrane region" description="Helical" evidence="1">
    <location>
        <begin position="34"/>
        <end position="52"/>
    </location>
</feature>
<evidence type="ECO:0000313" key="2">
    <source>
        <dbReference type="EMBL" id="MDE1480091.1"/>
    </source>
</evidence>
<feature type="transmembrane region" description="Helical" evidence="1">
    <location>
        <begin position="58"/>
        <end position="80"/>
    </location>
</feature>
<evidence type="ECO:0000256" key="1">
    <source>
        <dbReference type="SAM" id="Phobius"/>
    </source>
</evidence>
<reference evidence="2" key="2">
    <citation type="journal article" date="2022" name="J. Evol. Biol.">
        <title>Pre- and post-association barriers to host switching in sympatric mutualists.</title>
        <authorList>
            <person name="Dinges Z.M."/>
            <person name="Phillips R.K."/>
            <person name="Lively C.M."/>
            <person name="Bashey F."/>
        </authorList>
    </citation>
    <scope>NUCLEOTIDE SEQUENCE</scope>
    <source>
        <strain evidence="2">MC_266_E_2016</strain>
    </source>
</reference>